<dbReference type="AlphaFoldDB" id="A0A9W9ZCS4"/>
<accession>A0A9W9ZCS4</accession>
<reference evidence="1" key="1">
    <citation type="submission" date="2023-01" db="EMBL/GenBank/DDBJ databases">
        <title>Genome assembly of the deep-sea coral Lophelia pertusa.</title>
        <authorList>
            <person name="Herrera S."/>
            <person name="Cordes E."/>
        </authorList>
    </citation>
    <scope>NUCLEOTIDE SEQUENCE</scope>
    <source>
        <strain evidence="1">USNM1676648</strain>
        <tissue evidence="1">Polyp</tissue>
    </source>
</reference>
<gene>
    <name evidence="1" type="ORF">OS493_019654</name>
</gene>
<proteinExistence type="predicted"/>
<evidence type="ECO:0000313" key="2">
    <source>
        <dbReference type="Proteomes" id="UP001163046"/>
    </source>
</evidence>
<organism evidence="1 2">
    <name type="scientific">Desmophyllum pertusum</name>
    <dbReference type="NCBI Taxonomy" id="174260"/>
    <lineage>
        <taxon>Eukaryota</taxon>
        <taxon>Metazoa</taxon>
        <taxon>Cnidaria</taxon>
        <taxon>Anthozoa</taxon>
        <taxon>Hexacorallia</taxon>
        <taxon>Scleractinia</taxon>
        <taxon>Caryophylliina</taxon>
        <taxon>Caryophylliidae</taxon>
        <taxon>Desmophyllum</taxon>
    </lineage>
</organism>
<keyword evidence="2" id="KW-1185">Reference proteome</keyword>
<protein>
    <submittedName>
        <fullName evidence="1">Uncharacterized protein</fullName>
    </submittedName>
</protein>
<dbReference type="Proteomes" id="UP001163046">
    <property type="component" value="Unassembled WGS sequence"/>
</dbReference>
<comment type="caution">
    <text evidence="1">The sequence shown here is derived from an EMBL/GenBank/DDBJ whole genome shotgun (WGS) entry which is preliminary data.</text>
</comment>
<dbReference type="OrthoDB" id="5952030at2759"/>
<dbReference type="EMBL" id="MU826361">
    <property type="protein sequence ID" value="KAJ7378955.1"/>
    <property type="molecule type" value="Genomic_DNA"/>
</dbReference>
<evidence type="ECO:0000313" key="1">
    <source>
        <dbReference type="EMBL" id="KAJ7378955.1"/>
    </source>
</evidence>
<name>A0A9W9ZCS4_9CNID</name>
<sequence length="125" mass="13849">MTTGPSWGGKKRDPGNDVGSVKASMALNGIPAFIYVFLTLKRPLTVFTGNPCGRSWSGTGSLLSLSRWLKLCMMVTNAQWLLVQGCLSDWFDVKFSVKQGYNLLVVDWVMRTTVEGSNTGIRWKL</sequence>